<dbReference type="EMBL" id="UHFA01000002">
    <property type="protein sequence ID" value="SUN36050.1"/>
    <property type="molecule type" value="Genomic_DNA"/>
</dbReference>
<dbReference type="AlphaFoldDB" id="A0A380JFD4"/>
<evidence type="ECO:0000256" key="1">
    <source>
        <dbReference type="SAM" id="Phobius"/>
    </source>
</evidence>
<dbReference type="Proteomes" id="UP000254082">
    <property type="component" value="Unassembled WGS sequence"/>
</dbReference>
<feature type="transmembrane region" description="Helical" evidence="1">
    <location>
        <begin position="147"/>
        <end position="167"/>
    </location>
</feature>
<keyword evidence="3" id="KW-1185">Reference proteome</keyword>
<name>A0A380JFD4_STRDO</name>
<evidence type="ECO:0000313" key="3">
    <source>
        <dbReference type="Proteomes" id="UP000254082"/>
    </source>
</evidence>
<feature type="transmembrane region" description="Helical" evidence="1">
    <location>
        <begin position="174"/>
        <end position="192"/>
    </location>
</feature>
<dbReference type="RefSeq" id="WP_003000582.1">
    <property type="nucleotide sequence ID" value="NZ_UHFA01000002.1"/>
</dbReference>
<feature type="transmembrane region" description="Helical" evidence="1">
    <location>
        <begin position="273"/>
        <end position="292"/>
    </location>
</feature>
<accession>A0A380JFD4</accession>
<evidence type="ECO:0000313" key="2">
    <source>
        <dbReference type="EMBL" id="SUN36050.1"/>
    </source>
</evidence>
<keyword evidence="1" id="KW-0812">Transmembrane</keyword>
<organism evidence="2 3">
    <name type="scientific">Streptococcus downei MFe28</name>
    <dbReference type="NCBI Taxonomy" id="764290"/>
    <lineage>
        <taxon>Bacteria</taxon>
        <taxon>Bacillati</taxon>
        <taxon>Bacillota</taxon>
        <taxon>Bacilli</taxon>
        <taxon>Lactobacillales</taxon>
        <taxon>Streptococcaceae</taxon>
        <taxon>Streptococcus</taxon>
    </lineage>
</organism>
<feature type="transmembrane region" description="Helical" evidence="1">
    <location>
        <begin position="12"/>
        <end position="31"/>
    </location>
</feature>
<proteinExistence type="predicted"/>
<protein>
    <submittedName>
        <fullName evidence="2">Membrane protein</fullName>
    </submittedName>
</protein>
<gene>
    <name evidence="2" type="ORF">NCTC11391_01093</name>
</gene>
<feature type="transmembrane region" description="Helical" evidence="1">
    <location>
        <begin position="418"/>
        <end position="439"/>
    </location>
</feature>
<sequence>MKLLFRIGNTFFFLMGFLTLYFSVNFLFQFLNIDFTNLTTITALLLVVALVLSIILFFIKDRTVVYFKKNVSFIFSHKKQVFAALLVFQLLIFFSSIALASADTTIVYQITTNKNFASSTDYISLNPNNFLLLIWFKLNYFIFKNQFVFFLGLWNIFFIDFSIILVYRTNQQIFSNRIANITWLISILWLGISPQYIYTYSDSITLFVLSLLLFYLIKYLNSKSLPLGILLGFLLAIAYGLRPTVIIYVIAGGIVIVNRLVKKKENFKKVLKMVLPVFVTFILFNACSKVYLNNQTFVAYDNGKSRTLLYYVDLGLTYTGNEHAQLPEAVLTSKGKDRNKEALKDIKRRIKDYTFASFTGHIFYKFYWITGEGNFGWFQERVLSESQRLSIPFLKRIQNNKLMSFIRSYVYVGQNYQLYGLFIQLVWIIVAFGLMYYSFNFSLESYGLFYQITIFGGLLFLMIFEGGRSRYLLQFFPAIVTISSLGLSKFLNRVSER</sequence>
<dbReference type="OrthoDB" id="5695313at2"/>
<feature type="transmembrane region" description="Helical" evidence="1">
    <location>
        <begin position="198"/>
        <end position="217"/>
    </location>
</feature>
<feature type="transmembrane region" description="Helical" evidence="1">
    <location>
        <begin position="80"/>
        <end position="102"/>
    </location>
</feature>
<feature type="transmembrane region" description="Helical" evidence="1">
    <location>
        <begin position="471"/>
        <end position="491"/>
    </location>
</feature>
<feature type="transmembrane region" description="Helical" evidence="1">
    <location>
        <begin position="37"/>
        <end position="59"/>
    </location>
</feature>
<keyword evidence="1" id="KW-0472">Membrane</keyword>
<feature type="transmembrane region" description="Helical" evidence="1">
    <location>
        <begin position="224"/>
        <end position="239"/>
    </location>
</feature>
<feature type="transmembrane region" description="Helical" evidence="1">
    <location>
        <begin position="446"/>
        <end position="465"/>
    </location>
</feature>
<reference evidence="2 3" key="1">
    <citation type="submission" date="2018-06" db="EMBL/GenBank/DDBJ databases">
        <authorList>
            <consortium name="Pathogen Informatics"/>
            <person name="Doyle S."/>
        </authorList>
    </citation>
    <scope>NUCLEOTIDE SEQUENCE [LARGE SCALE GENOMIC DNA]</scope>
    <source>
        <strain evidence="3">NCTC 11391</strain>
    </source>
</reference>
<keyword evidence="1" id="KW-1133">Transmembrane helix</keyword>